<evidence type="ECO:0000313" key="3">
    <source>
        <dbReference type="EMBL" id="REL26729.1"/>
    </source>
</evidence>
<accession>A0A3E0TQB7</accession>
<protein>
    <recommendedName>
        <fullName evidence="5">Lipoprotein</fullName>
    </recommendedName>
</protein>
<dbReference type="EMBL" id="QUOU01000001">
    <property type="protein sequence ID" value="REL26729.1"/>
    <property type="molecule type" value="Genomic_DNA"/>
</dbReference>
<organism evidence="3 4">
    <name type="scientific">Thalassotalea euphylliae</name>
    <dbReference type="NCBI Taxonomy" id="1655234"/>
    <lineage>
        <taxon>Bacteria</taxon>
        <taxon>Pseudomonadati</taxon>
        <taxon>Pseudomonadota</taxon>
        <taxon>Gammaproteobacteria</taxon>
        <taxon>Alteromonadales</taxon>
        <taxon>Colwelliaceae</taxon>
        <taxon>Thalassotalea</taxon>
    </lineage>
</organism>
<dbReference type="AlphaFoldDB" id="A0A3E0TQB7"/>
<feature type="chain" id="PRO_5017601746" description="Lipoprotein" evidence="2">
    <location>
        <begin position="24"/>
        <end position="641"/>
    </location>
</feature>
<proteinExistence type="predicted"/>
<dbReference type="Gene3D" id="2.60.40.10">
    <property type="entry name" value="Immunoglobulins"/>
    <property type="match status" value="2"/>
</dbReference>
<gene>
    <name evidence="3" type="ORF">DXX93_09190</name>
</gene>
<sequence>MKKTLIGSALLLALSGCGGGSSSNEPTPAPNNTGQGARDASVLVDNASASKTVSTGQAVELILYAPDSSIANIQWSQLSGTNVELLSASHKLVSVVPTQSGNYQFQVNFNENGVSKSLTTEFDVSADQSLITVPSGQSVRAQNKVSLRAFGGERSNNSNSLSELSWQQTSGPTAAIANRSEPVLIFDAPVVNSDTVLTFEVTARANGQSATETVSVLVEQAASIAEAAYFDDRVANVFPYNRNSQYANQLVNCVYSNTLSSSCTLQRLPLIAQQTLTPTVDDIMDRVVVSHQWMGDNFKAFLTQLDPHDDFKQLLRATTAVVISYDVRPSFYWAATGAIYLDPENFWLTPRERDTINEAPDFRSNLGGDLQFAIPWRYVKDNEYAFESYDRAERVNRPLSALTYPLGYLLYHELAHANDFFPQTNWPSLERADRVLDAALENATRSDLLTAFSPLNSQVMRDLAQVRYRTGEANDTQKAYLPQDIQTLFAPDKAVHFYSYSSEREDFAMLFEELMMQHRYGVIRDVAITNNPDHVNSPSDDYIVQWGQRGRLAQPQITDRIAFTSDYIYPEFNAQSAIERLPNTLPFIVGETWRENLSLSPDDKGRLSQGTQRSKVQRTDGKQPPAQYHYYTKPLPQSEQR</sequence>
<evidence type="ECO:0000313" key="4">
    <source>
        <dbReference type="Proteomes" id="UP000256478"/>
    </source>
</evidence>
<dbReference type="PROSITE" id="PS51257">
    <property type="entry name" value="PROKAR_LIPOPROTEIN"/>
    <property type="match status" value="1"/>
</dbReference>
<feature type="signal peptide" evidence="2">
    <location>
        <begin position="1"/>
        <end position="23"/>
    </location>
</feature>
<dbReference type="RefSeq" id="WP_116007839.1">
    <property type="nucleotide sequence ID" value="NZ_QUOU01000001.1"/>
</dbReference>
<evidence type="ECO:0000256" key="1">
    <source>
        <dbReference type="SAM" id="MobiDB-lite"/>
    </source>
</evidence>
<reference evidence="3 4" key="1">
    <citation type="submission" date="2018-08" db="EMBL/GenBank/DDBJ databases">
        <title>Thalassotalea euphylliae genome.</title>
        <authorList>
            <person name="Summers S."/>
            <person name="Rice S.A."/>
            <person name="Freckelton M.L."/>
            <person name="Nedved B.T."/>
            <person name="Hadfield M.G."/>
        </authorList>
    </citation>
    <scope>NUCLEOTIDE SEQUENCE [LARGE SCALE GENOMIC DNA]</scope>
    <source>
        <strain evidence="3 4">H1</strain>
    </source>
</reference>
<feature type="region of interest" description="Disordered" evidence="1">
    <location>
        <begin position="599"/>
        <end position="641"/>
    </location>
</feature>
<dbReference type="InterPro" id="IPR013783">
    <property type="entry name" value="Ig-like_fold"/>
</dbReference>
<name>A0A3E0TQB7_9GAMM</name>
<dbReference type="Proteomes" id="UP000256478">
    <property type="component" value="Unassembled WGS sequence"/>
</dbReference>
<comment type="caution">
    <text evidence="3">The sequence shown here is derived from an EMBL/GenBank/DDBJ whole genome shotgun (WGS) entry which is preliminary data.</text>
</comment>
<evidence type="ECO:0008006" key="5">
    <source>
        <dbReference type="Google" id="ProtNLM"/>
    </source>
</evidence>
<evidence type="ECO:0000256" key="2">
    <source>
        <dbReference type="SAM" id="SignalP"/>
    </source>
</evidence>
<dbReference type="OrthoDB" id="5803286at2"/>
<keyword evidence="2" id="KW-0732">Signal</keyword>
<dbReference type="Pfam" id="PF22352">
    <property type="entry name" value="K319L-like_PKD"/>
    <property type="match status" value="1"/>
</dbReference>